<protein>
    <submittedName>
        <fullName evidence="1">Uncharacterized protein</fullName>
    </submittedName>
</protein>
<organism evidence="1 2">
    <name type="scientific">Salinibacillus aidingensis</name>
    <dbReference type="NCBI Taxonomy" id="237684"/>
    <lineage>
        <taxon>Bacteria</taxon>
        <taxon>Bacillati</taxon>
        <taxon>Bacillota</taxon>
        <taxon>Bacilli</taxon>
        <taxon>Bacillales</taxon>
        <taxon>Bacillaceae</taxon>
        <taxon>Salinibacillus</taxon>
    </lineage>
</organism>
<comment type="caution">
    <text evidence="1">The sequence shown here is derived from an EMBL/GenBank/DDBJ whole genome shotgun (WGS) entry which is preliminary data.</text>
</comment>
<name>A0ABN1AXD9_9BACI</name>
<reference evidence="1 2" key="1">
    <citation type="journal article" date="2019" name="Int. J. Syst. Evol. Microbiol.">
        <title>The Global Catalogue of Microorganisms (GCM) 10K type strain sequencing project: providing services to taxonomists for standard genome sequencing and annotation.</title>
        <authorList>
            <consortium name="The Broad Institute Genomics Platform"/>
            <consortium name="The Broad Institute Genome Sequencing Center for Infectious Disease"/>
            <person name="Wu L."/>
            <person name="Ma J."/>
        </authorList>
    </citation>
    <scope>NUCLEOTIDE SEQUENCE [LARGE SCALE GENOMIC DNA]</scope>
    <source>
        <strain evidence="1 2">JCM 12389</strain>
    </source>
</reference>
<keyword evidence="2" id="KW-1185">Reference proteome</keyword>
<dbReference type="Proteomes" id="UP001500880">
    <property type="component" value="Unassembled WGS sequence"/>
</dbReference>
<dbReference type="EMBL" id="BAAADO010000002">
    <property type="protein sequence ID" value="GAA0485799.1"/>
    <property type="molecule type" value="Genomic_DNA"/>
</dbReference>
<gene>
    <name evidence="1" type="ORF">GCM10008986_08900</name>
</gene>
<evidence type="ECO:0000313" key="2">
    <source>
        <dbReference type="Proteomes" id="UP001500880"/>
    </source>
</evidence>
<accession>A0ABN1AXD9</accession>
<evidence type="ECO:0000313" key="1">
    <source>
        <dbReference type="EMBL" id="GAA0485799.1"/>
    </source>
</evidence>
<sequence>MFVYWADGAYMGGMKTEFWDGIFEESEMEGLMDLEDIADIIVNNVKPRKNLNVDQVVIKNH</sequence>
<proteinExistence type="predicted"/>